<dbReference type="InterPro" id="IPR002775">
    <property type="entry name" value="DNA/RNA-bd_Alba-like"/>
</dbReference>
<sequence length="186" mass="20566">MASTGPDNKLPPAPDTSRGKALMTILKPTLIGPHETIVAQLQPKYNVLAASVISSSSISKRVTQTLTHLGQHGLPIVLLHARPREVCKMITIVEQCKRLMTEESRSWAQYNQLFELPEPKTLDVVEETILNDASSDDGAFEVMAQRFEKAVIPPAPKKKVRSMRIFLCAQHVPELRQQEGISSTSS</sequence>
<organism evidence="2 3">
    <name type="scientific">Moelleriella libera RCEF 2490</name>
    <dbReference type="NCBI Taxonomy" id="1081109"/>
    <lineage>
        <taxon>Eukaryota</taxon>
        <taxon>Fungi</taxon>
        <taxon>Dikarya</taxon>
        <taxon>Ascomycota</taxon>
        <taxon>Pezizomycotina</taxon>
        <taxon>Sordariomycetes</taxon>
        <taxon>Hypocreomycetidae</taxon>
        <taxon>Hypocreales</taxon>
        <taxon>Clavicipitaceae</taxon>
        <taxon>Moelleriella</taxon>
    </lineage>
</organism>
<dbReference type="Pfam" id="PF01918">
    <property type="entry name" value="Alba"/>
    <property type="match status" value="1"/>
</dbReference>
<protein>
    <submittedName>
        <fullName evidence="2">DNA/RNA-binding protein Alba-like protein</fullName>
    </submittedName>
</protein>
<accession>A0A166VMK6</accession>
<dbReference type="AlphaFoldDB" id="A0A166VMK6"/>
<feature type="domain" description="DNA/RNA-binding protein Alba-like" evidence="1">
    <location>
        <begin position="53"/>
        <end position="112"/>
    </location>
</feature>
<dbReference type="OrthoDB" id="424402at2759"/>
<comment type="caution">
    <text evidence="2">The sequence shown here is derived from an EMBL/GenBank/DDBJ whole genome shotgun (WGS) entry which is preliminary data.</text>
</comment>
<reference evidence="2 3" key="1">
    <citation type="journal article" date="2016" name="Genome Biol. Evol.">
        <title>Divergent and convergent evolution of fungal pathogenicity.</title>
        <authorList>
            <person name="Shang Y."/>
            <person name="Xiao G."/>
            <person name="Zheng P."/>
            <person name="Cen K."/>
            <person name="Zhan S."/>
            <person name="Wang C."/>
        </authorList>
    </citation>
    <scope>NUCLEOTIDE SEQUENCE [LARGE SCALE GENOMIC DNA]</scope>
    <source>
        <strain evidence="2 3">RCEF 2490</strain>
    </source>
</reference>
<dbReference type="Proteomes" id="UP000078544">
    <property type="component" value="Unassembled WGS sequence"/>
</dbReference>
<evidence type="ECO:0000313" key="3">
    <source>
        <dbReference type="Proteomes" id="UP000078544"/>
    </source>
</evidence>
<proteinExistence type="predicted"/>
<name>A0A166VMK6_9HYPO</name>
<keyword evidence="3" id="KW-1185">Reference proteome</keyword>
<dbReference type="EMBL" id="AZGY01000001">
    <property type="protein sequence ID" value="OAA33826.1"/>
    <property type="molecule type" value="Genomic_DNA"/>
</dbReference>
<evidence type="ECO:0000313" key="2">
    <source>
        <dbReference type="EMBL" id="OAA33826.1"/>
    </source>
</evidence>
<evidence type="ECO:0000259" key="1">
    <source>
        <dbReference type="Pfam" id="PF01918"/>
    </source>
</evidence>
<dbReference type="GO" id="GO:0003676">
    <property type="term" value="F:nucleic acid binding"/>
    <property type="evidence" value="ECO:0007669"/>
    <property type="project" value="InterPro"/>
</dbReference>
<gene>
    <name evidence="2" type="ORF">AAL_01291</name>
</gene>